<accession>A0AAV3WLE6</accession>
<keyword evidence="1" id="KW-0732">Signal</keyword>
<comment type="caution">
    <text evidence="3">The sequence shown here is derived from an EMBL/GenBank/DDBJ whole genome shotgun (WGS) entry which is preliminary data.</text>
</comment>
<feature type="domain" description="Filamentous haemagglutinin FhaB/tRNA nuclease CdiA-like TPS" evidence="2">
    <location>
        <begin position="34"/>
        <end position="150"/>
    </location>
</feature>
<dbReference type="SMART" id="SM00912">
    <property type="entry name" value="Haemagg_act"/>
    <property type="match status" value="1"/>
</dbReference>
<dbReference type="RefSeq" id="WP_226588476.1">
    <property type="nucleotide sequence ID" value="NZ_BLAY01000136.1"/>
</dbReference>
<dbReference type="SUPFAM" id="SSF51126">
    <property type="entry name" value="Pectin lyase-like"/>
    <property type="match status" value="3"/>
</dbReference>
<keyword evidence="4" id="KW-1185">Reference proteome</keyword>
<feature type="signal peptide" evidence="1">
    <location>
        <begin position="1"/>
        <end position="20"/>
    </location>
</feature>
<dbReference type="InterPro" id="IPR008638">
    <property type="entry name" value="FhaB/CdiA-like_TPS"/>
</dbReference>
<dbReference type="InterPro" id="IPR011050">
    <property type="entry name" value="Pectin_lyase_fold/virulence"/>
</dbReference>
<gene>
    <name evidence="3" type="ORF">MiSe_66430</name>
</gene>
<dbReference type="Gene3D" id="2.160.20.10">
    <property type="entry name" value="Single-stranded right-handed beta-helix, Pectin lyase-like"/>
    <property type="match status" value="2"/>
</dbReference>
<dbReference type="Pfam" id="PF05860">
    <property type="entry name" value="TPS"/>
    <property type="match status" value="1"/>
</dbReference>
<evidence type="ECO:0000313" key="4">
    <source>
        <dbReference type="Proteomes" id="UP001050975"/>
    </source>
</evidence>
<proteinExistence type="predicted"/>
<evidence type="ECO:0000256" key="1">
    <source>
        <dbReference type="SAM" id="SignalP"/>
    </source>
</evidence>
<dbReference type="InterPro" id="IPR012334">
    <property type="entry name" value="Pectin_lyas_fold"/>
</dbReference>
<organism evidence="3 4">
    <name type="scientific">Microseira wollei NIES-4236</name>
    <dbReference type="NCBI Taxonomy" id="2530354"/>
    <lineage>
        <taxon>Bacteria</taxon>
        <taxon>Bacillati</taxon>
        <taxon>Cyanobacteriota</taxon>
        <taxon>Cyanophyceae</taxon>
        <taxon>Oscillatoriophycideae</taxon>
        <taxon>Aerosakkonematales</taxon>
        <taxon>Aerosakkonemataceae</taxon>
        <taxon>Microseira</taxon>
    </lineage>
</organism>
<dbReference type="EMBL" id="BLAY01000136">
    <property type="protein sequence ID" value="GET41829.1"/>
    <property type="molecule type" value="Genomic_DNA"/>
</dbReference>
<name>A0AAV3WLE6_9CYAN</name>
<sequence length="833" mass="85214">MKLWCLQGVALRLTAGGAYASSLLCSMPVAAQITPDGSVGTTVTPNVEIKGVLSEVIDGGTIRGANLFHSFSQFHIQNGRGAYFTNPEGITNIFSRITGNNPANINGILGVLGNANLFLLNPNGIIFGANAKLDLLGSFFGTTANSIRFADGVEFSAKNPSTSPLLTVSVPIGLQFGQNPGRITVQGSGHRITGGVFSPINRSNNPIGLQVRAGNTLALIGGEVNFSGGIAAVDGGGHLEVGSVSDGEVRLNPTLAGWTGDYSAVRQFNNIHLAQQSLLDASGSSDSIQLQGRNISLTEGSAALIQNLGAQPSGGITVNATESLKLTGNTPDSSQGSLIRIENLGTAQTGDITIKAAQLSVQNGGQIWNLAFTEAPGGNITVNVADSIDVDGFAPANPSVTSAIFTIARNSGNAGNITVSTDKLRLHNSGNLSSTTVGSGQAGTIRVNGKDSIEIAGNNPITLTPSAMASATSGSGNANNTLINTSRLVVRDGGLLGSSSLAAGSAGSVTINASQSVEVRGRATGSILPSRIASFAEITDPAFQAAFGLPAIPSGNAGSLTINTPSLRIADGAFVSVKNDGPGRAGDLQINANSISLDNQGSITASTASGNGGNIRLNLQQNLLMRRNSLISATALGNGNGGNLWINAPVIVGLENSDIIANAFQGNGGNIQINTQSIFGLVNRPQLTSGSDITASSQFGLSGTVTISNPEVETRSFLVELPQNLLDTREQITTGCAADRGNTFSITGRGGLPENPSSGLLGRAVWWDNRDLSALGQTASLPAQNVPKSEPSTEIVEATGWVINARGQVELVAQNPHPIPGYNAPNCRPLVAK</sequence>
<evidence type="ECO:0000259" key="2">
    <source>
        <dbReference type="SMART" id="SM00912"/>
    </source>
</evidence>
<dbReference type="AlphaFoldDB" id="A0AAV3WLE6"/>
<dbReference type="Proteomes" id="UP001050975">
    <property type="component" value="Unassembled WGS sequence"/>
</dbReference>
<dbReference type="NCBIfam" id="TIGR01901">
    <property type="entry name" value="adhes_NPXG"/>
    <property type="match status" value="1"/>
</dbReference>
<reference evidence="3" key="1">
    <citation type="submission" date="2019-10" db="EMBL/GenBank/DDBJ databases">
        <title>Draft genome sequece of Microseira wollei NIES-4236.</title>
        <authorList>
            <person name="Yamaguchi H."/>
            <person name="Suzuki S."/>
            <person name="Kawachi M."/>
        </authorList>
    </citation>
    <scope>NUCLEOTIDE SEQUENCE</scope>
    <source>
        <strain evidence="3">NIES-4236</strain>
    </source>
</reference>
<evidence type="ECO:0000313" key="3">
    <source>
        <dbReference type="EMBL" id="GET41829.1"/>
    </source>
</evidence>
<protein>
    <submittedName>
        <fullName evidence="3">Filamentous hemagglutinin family outer membrane protein</fullName>
    </submittedName>
</protein>
<feature type="chain" id="PRO_5044011039" evidence="1">
    <location>
        <begin position="21"/>
        <end position="833"/>
    </location>
</feature>